<sequence>MALCSPTNPHFFQPLLPGFTKHLDIPVAFFLKHLDKSNKGKTAKLRSDTSETTWNVKLDGRRFSDGWEYFAVAHDLRVGDIVVFRHEGELAFHVTALGPSCCEIQYGEDSQEEDKSEELCDAMEEISRKKKRPKTEIDFSKDQSCFVITVTPSNLRRDTVYLPKAFAVVNCLMKKFEIVLVNEERESWKLNLRQDSYLGRFYMSNGWRSFCVANGKKPGDMFTFKMLQNETTPVLKLLPWNNEDLHNPEKVPKKKHQEIEADSSFVAIVTASNIRRDTMYLPKTFAASNGLKSKFKIDLMNEKGESWTIDLRHEPYSGRFLIRSGWRSFCAANGKKPGDMFNFKLIRNVETPVLKLFPLNLPKLEVGFCFSVEPSEDTRQGLEATEREFLGVETNRDDSRQEAIRKGKWLEANETTIKEENISTSENRFVTLTLTTSKLTRDLPAPSCNNGQDETESTSNTGSCVEHSTTPPIKSRLMTLTIEHASFRKGSLFFETMAKSTLLHPQFFHTLVPGCGFHTHLIIPLDFFSKYIEGRSVDNTAHLKSGSSDRTWQVKMAGPILSDGWREFAVAHSLQAGHLILVRYEGYMVFHVTDCREIPSNNNKHSHPRTDVDDLPKKKKRAKTNSNETEADSSSLDNSCFVATVTAFNLLIDTLYLPQHFTSTNGLTRESHKIVLIDGEGRSWTLDLRFNASSDTFYMTRGWRSFCEENGQEAGGFFTFKLVGNGETLVLSFRPTESISSTMQRDSSQEEDTEWESDEDEPLMETEKKKSNTKRRAVPYSSYSPCHKRFLTFTLPPDYFRIERLSLPKQFLRENGINKPGEICLLDKDGMKWPTSLLRDKKGIMSLGKGWKEFVKSNGLASGFTLKLIWEDTTPAFSLCCPESTSDKEQQEYFKHIKKQSLYIDPSNNGDNSSKDSSPSSHNPLVTIKIRPDLLTCNRMRLPKQFVMESNMNKPGVIYLLGKDDTKWTTKLVKERDGRMKLGSGWTVFAEANGFKTGESVTLESIWEDGTPMIRFLRTGSNSSETKKNESVSTEVTEPKTSGSSSEIHDRFVTLTLLPEDVKAGVLIIPSQLLEANGVNKLGKITILGENKMELSGYLLSRGGTVALENGWGEFCEANGVKLGESFTLEFIKKPDKTTHVFKFCSIGRLTNSHQNVN</sequence>
<keyword evidence="2" id="KW-0677">Repeat</keyword>
<evidence type="ECO:0000256" key="1">
    <source>
        <dbReference type="ARBA" id="ARBA00004123"/>
    </source>
</evidence>
<feature type="region of interest" description="Disordered" evidence="7">
    <location>
        <begin position="740"/>
        <end position="774"/>
    </location>
</feature>
<dbReference type="Proteomes" id="UP001295469">
    <property type="component" value="Chromosome A09"/>
</dbReference>
<feature type="domain" description="TF-B3" evidence="8">
    <location>
        <begin position="925"/>
        <end position="1020"/>
    </location>
</feature>
<dbReference type="CDD" id="cd10017">
    <property type="entry name" value="B3_DNA"/>
    <property type="match status" value="8"/>
</dbReference>
<feature type="region of interest" description="Disordered" evidence="7">
    <location>
        <begin position="600"/>
        <end position="634"/>
    </location>
</feature>
<dbReference type="EMBL" id="HG994363">
    <property type="protein sequence ID" value="CAF2049504.1"/>
    <property type="molecule type" value="Genomic_DNA"/>
</dbReference>
<feature type="domain" description="TF-B3" evidence="8">
    <location>
        <begin position="145"/>
        <end position="241"/>
    </location>
</feature>
<keyword evidence="4" id="KW-0238">DNA-binding</keyword>
<name>A0A816PJ92_BRANA</name>
<gene>
    <name evidence="9" type="ORF">DARMORV10_A09P56140.1</name>
</gene>
<feature type="domain" description="TF-B3" evidence="8">
    <location>
        <begin position="506"/>
        <end position="598"/>
    </location>
</feature>
<reference evidence="9" key="1">
    <citation type="submission" date="2021-01" db="EMBL/GenBank/DDBJ databases">
        <authorList>
            <consortium name="Genoscope - CEA"/>
            <person name="William W."/>
        </authorList>
    </citation>
    <scope>NUCLEOTIDE SEQUENCE</scope>
</reference>
<dbReference type="PANTHER" id="PTHR31674:SF96">
    <property type="entry name" value="B3 DOMAIN-CONTAINING PROTEIN REM-LIKE 3-RELATED"/>
    <property type="match status" value="1"/>
</dbReference>
<evidence type="ECO:0000256" key="3">
    <source>
        <dbReference type="ARBA" id="ARBA00023015"/>
    </source>
</evidence>
<dbReference type="Pfam" id="PF02362">
    <property type="entry name" value="B3"/>
    <property type="match status" value="7"/>
</dbReference>
<evidence type="ECO:0000256" key="4">
    <source>
        <dbReference type="ARBA" id="ARBA00023125"/>
    </source>
</evidence>
<protein>
    <submittedName>
        <fullName evidence="9">(rape) hypothetical protein</fullName>
    </submittedName>
</protein>
<keyword evidence="5" id="KW-0804">Transcription</keyword>
<evidence type="ECO:0000256" key="2">
    <source>
        <dbReference type="ARBA" id="ARBA00022737"/>
    </source>
</evidence>
<dbReference type="SMART" id="SM01019">
    <property type="entry name" value="B3"/>
    <property type="match status" value="8"/>
</dbReference>
<dbReference type="InterPro" id="IPR003340">
    <property type="entry name" value="B3_DNA-bd"/>
</dbReference>
<feature type="compositionally biased region" description="Acidic residues" evidence="7">
    <location>
        <begin position="749"/>
        <end position="764"/>
    </location>
</feature>
<evidence type="ECO:0000256" key="6">
    <source>
        <dbReference type="ARBA" id="ARBA00023242"/>
    </source>
</evidence>
<feature type="compositionally biased region" description="Polar residues" evidence="7">
    <location>
        <begin position="447"/>
        <end position="470"/>
    </location>
</feature>
<feature type="domain" description="TF-B3" evidence="8">
    <location>
        <begin position="1052"/>
        <end position="1147"/>
    </location>
</feature>
<organism evidence="9">
    <name type="scientific">Brassica napus</name>
    <name type="common">Rape</name>
    <dbReference type="NCBI Taxonomy" id="3708"/>
    <lineage>
        <taxon>Eukaryota</taxon>
        <taxon>Viridiplantae</taxon>
        <taxon>Streptophyta</taxon>
        <taxon>Embryophyta</taxon>
        <taxon>Tracheophyta</taxon>
        <taxon>Spermatophyta</taxon>
        <taxon>Magnoliopsida</taxon>
        <taxon>eudicotyledons</taxon>
        <taxon>Gunneridae</taxon>
        <taxon>Pentapetalae</taxon>
        <taxon>rosids</taxon>
        <taxon>malvids</taxon>
        <taxon>Brassicales</taxon>
        <taxon>Brassicaceae</taxon>
        <taxon>Brassiceae</taxon>
        <taxon>Brassica</taxon>
    </lineage>
</organism>
<dbReference type="PROSITE" id="PS50863">
    <property type="entry name" value="B3"/>
    <property type="match status" value="8"/>
</dbReference>
<evidence type="ECO:0000259" key="8">
    <source>
        <dbReference type="PROSITE" id="PS50863"/>
    </source>
</evidence>
<feature type="region of interest" description="Disordered" evidence="7">
    <location>
        <begin position="903"/>
        <end position="925"/>
    </location>
</feature>
<dbReference type="InterPro" id="IPR039218">
    <property type="entry name" value="REM_fam"/>
</dbReference>
<feature type="domain" description="TF-B3" evidence="8">
    <location>
        <begin position="264"/>
        <end position="360"/>
    </location>
</feature>
<proteinExistence type="predicted"/>
<dbReference type="Gene3D" id="2.40.330.10">
    <property type="entry name" value="DNA-binding pseudobarrel domain"/>
    <property type="match status" value="8"/>
</dbReference>
<dbReference type="InterPro" id="IPR015300">
    <property type="entry name" value="DNA-bd_pseudobarrel_sf"/>
</dbReference>
<keyword evidence="3" id="KW-0805">Transcription regulation</keyword>
<evidence type="ECO:0000256" key="5">
    <source>
        <dbReference type="ARBA" id="ARBA00023163"/>
    </source>
</evidence>
<feature type="domain" description="TF-B3" evidence="8">
    <location>
        <begin position="8"/>
        <end position="100"/>
    </location>
</feature>
<feature type="compositionally biased region" description="Low complexity" evidence="7">
    <location>
        <begin position="905"/>
        <end position="924"/>
    </location>
</feature>
<evidence type="ECO:0000313" key="9">
    <source>
        <dbReference type="EMBL" id="CAF2049504.1"/>
    </source>
</evidence>
<feature type="domain" description="TF-B3" evidence="8">
    <location>
        <begin position="790"/>
        <end position="883"/>
    </location>
</feature>
<evidence type="ECO:0000256" key="7">
    <source>
        <dbReference type="SAM" id="MobiDB-lite"/>
    </source>
</evidence>
<dbReference type="SUPFAM" id="SSF101936">
    <property type="entry name" value="DNA-binding pseudobarrel domain"/>
    <property type="match status" value="8"/>
</dbReference>
<feature type="compositionally biased region" description="Polar residues" evidence="7">
    <location>
        <begin position="624"/>
        <end position="634"/>
    </location>
</feature>
<dbReference type="GO" id="GO:0003677">
    <property type="term" value="F:DNA binding"/>
    <property type="evidence" value="ECO:0007669"/>
    <property type="project" value="UniProtKB-KW"/>
</dbReference>
<feature type="region of interest" description="Disordered" evidence="7">
    <location>
        <begin position="1018"/>
        <end position="1045"/>
    </location>
</feature>
<dbReference type="AlphaFoldDB" id="A0A816PJ92"/>
<comment type="subcellular location">
    <subcellularLocation>
        <location evidence="1">Nucleus</location>
    </subcellularLocation>
</comment>
<dbReference type="FunFam" id="2.40.330.10:FF:000009">
    <property type="entry name" value="Transcriptional factor B3 family protein"/>
    <property type="match status" value="1"/>
</dbReference>
<dbReference type="PANTHER" id="PTHR31674">
    <property type="entry name" value="B3 DOMAIN-CONTAINING PROTEIN REM-LIKE 3-RELATED"/>
    <property type="match status" value="1"/>
</dbReference>
<accession>A0A816PJ92</accession>
<feature type="region of interest" description="Disordered" evidence="7">
    <location>
        <begin position="441"/>
        <end position="470"/>
    </location>
</feature>
<keyword evidence="6" id="KW-0539">Nucleus</keyword>
<feature type="domain" description="TF-B3" evidence="8">
    <location>
        <begin position="640"/>
        <end position="736"/>
    </location>
</feature>
<dbReference type="GO" id="GO:0005634">
    <property type="term" value="C:nucleus"/>
    <property type="evidence" value="ECO:0007669"/>
    <property type="project" value="UniProtKB-SubCell"/>
</dbReference>
<feature type="compositionally biased region" description="Polar residues" evidence="7">
    <location>
        <begin position="1031"/>
        <end position="1045"/>
    </location>
</feature>